<evidence type="ECO:0000313" key="7">
    <source>
        <dbReference type="Proteomes" id="UP000663828"/>
    </source>
</evidence>
<dbReference type="Proteomes" id="UP000663828">
    <property type="component" value="Unassembled WGS sequence"/>
</dbReference>
<evidence type="ECO:0000256" key="3">
    <source>
        <dbReference type="ARBA" id="ARBA00023193"/>
    </source>
</evidence>
<dbReference type="GO" id="GO:0005737">
    <property type="term" value="C:cytoplasm"/>
    <property type="evidence" value="ECO:0007669"/>
    <property type="project" value="TreeGrafter"/>
</dbReference>
<keyword evidence="5" id="KW-0812">Transmembrane</keyword>
<evidence type="ECO:0000256" key="1">
    <source>
        <dbReference type="ARBA" id="ARBA00005480"/>
    </source>
</evidence>
<dbReference type="GO" id="GO:0045947">
    <property type="term" value="P:negative regulation of translational initiation"/>
    <property type="evidence" value="ECO:0007669"/>
    <property type="project" value="InterPro"/>
</dbReference>
<dbReference type="PANTHER" id="PTHR12669:SF12">
    <property type="entry name" value="EUKARYOTIC TRANSLATION INITIATION FACTOR 4E-BINDING PROTEIN"/>
    <property type="match status" value="1"/>
</dbReference>
<dbReference type="AlphaFoldDB" id="A0A813WTL5"/>
<feature type="transmembrane region" description="Helical" evidence="5">
    <location>
        <begin position="199"/>
        <end position="219"/>
    </location>
</feature>
<protein>
    <submittedName>
        <fullName evidence="6">Uncharacterized protein</fullName>
    </submittedName>
</protein>
<evidence type="ECO:0000313" key="6">
    <source>
        <dbReference type="EMBL" id="CAF0857030.1"/>
    </source>
</evidence>
<keyword evidence="3" id="KW-0652">Protein synthesis inhibitor</keyword>
<comment type="caution">
    <text evidence="6">The sequence shown here is derived from an EMBL/GenBank/DDBJ whole genome shotgun (WGS) entry which is preliminary data.</text>
</comment>
<keyword evidence="5" id="KW-0472">Membrane</keyword>
<evidence type="ECO:0000256" key="2">
    <source>
        <dbReference type="ARBA" id="ARBA00022845"/>
    </source>
</evidence>
<evidence type="ECO:0000256" key="4">
    <source>
        <dbReference type="SAM" id="MobiDB-lite"/>
    </source>
</evidence>
<name>A0A813WTL5_ADIRI</name>
<reference evidence="6" key="1">
    <citation type="submission" date="2021-02" db="EMBL/GenBank/DDBJ databases">
        <authorList>
            <person name="Nowell W R."/>
        </authorList>
    </citation>
    <scope>NUCLEOTIDE SEQUENCE</scope>
</reference>
<gene>
    <name evidence="6" type="ORF">XAT740_LOCUS5783</name>
</gene>
<accession>A0A813WTL5</accession>
<evidence type="ECO:0000256" key="5">
    <source>
        <dbReference type="SAM" id="Phobius"/>
    </source>
</evidence>
<dbReference type="Pfam" id="PF05456">
    <property type="entry name" value="eIF_4EBP"/>
    <property type="match status" value="1"/>
</dbReference>
<feature type="region of interest" description="Disordered" evidence="4">
    <location>
        <begin position="53"/>
        <end position="106"/>
    </location>
</feature>
<dbReference type="PANTHER" id="PTHR12669">
    <property type="entry name" value="EUKARYOTIC TRANSLATION INITIATION FACTOR 4E-BINDING PROTEIN"/>
    <property type="match status" value="1"/>
</dbReference>
<dbReference type="EMBL" id="CAJNOR010000255">
    <property type="protein sequence ID" value="CAF0857030.1"/>
    <property type="molecule type" value="Genomic_DNA"/>
</dbReference>
<sequence>MSNSEGIPIRRLVINDPKDMPLHYGETPGGSIYSTTPGGTRIYYDRTFLLSRRDSPLTRSPPSKLPYIPEVTLIPDPSKGDSSGSNSTNQDETSEQQKSPLTKKGTEKEASFSCFLIKQTFFQMLPMTEDTQADVLDSINEQIGELIDLIKKEKNISFSRKIFNELKEKKAIFKYRWVRICLLLCVCLAIAWFCSSEEFIYEIYFVLLSFIRLLLIKILPIWDWTTIYTSACFVNNPFFNNSLELSECDKCINTTGVLRESNVTFFNFTKTVYLNHRPVIVDDATQSWTATRKLNLKKLFKLYIEDPILSEHDLCRFEANIRLYNQPGGADKLFNDYLSNTRRPFMAQWNNCKRETLKVLRSYYSKPYFLPASVGQTLMGNWFFVSFGLHKESERLQKGKVGSG</sequence>
<dbReference type="GO" id="GO:0008190">
    <property type="term" value="F:eukaryotic initiation factor 4E binding"/>
    <property type="evidence" value="ECO:0007669"/>
    <property type="project" value="InterPro"/>
</dbReference>
<comment type="similarity">
    <text evidence="1">Belongs to the eIF4E-binding protein family.</text>
</comment>
<proteinExistence type="inferred from homology"/>
<keyword evidence="7" id="KW-1185">Reference proteome</keyword>
<organism evidence="6 7">
    <name type="scientific">Adineta ricciae</name>
    <name type="common">Rotifer</name>
    <dbReference type="NCBI Taxonomy" id="249248"/>
    <lineage>
        <taxon>Eukaryota</taxon>
        <taxon>Metazoa</taxon>
        <taxon>Spiralia</taxon>
        <taxon>Gnathifera</taxon>
        <taxon>Rotifera</taxon>
        <taxon>Eurotatoria</taxon>
        <taxon>Bdelloidea</taxon>
        <taxon>Adinetida</taxon>
        <taxon>Adinetidae</taxon>
        <taxon>Adineta</taxon>
    </lineage>
</organism>
<keyword evidence="5" id="KW-1133">Transmembrane helix</keyword>
<feature type="compositionally biased region" description="Polar residues" evidence="4">
    <location>
        <begin position="80"/>
        <end position="100"/>
    </location>
</feature>
<feature type="transmembrane region" description="Helical" evidence="5">
    <location>
        <begin position="177"/>
        <end position="193"/>
    </location>
</feature>
<keyword evidence="2" id="KW-0810">Translation regulation</keyword>
<dbReference type="InterPro" id="IPR008606">
    <property type="entry name" value="EIF4EBP"/>
</dbReference>